<keyword evidence="1" id="KW-0812">Transmembrane</keyword>
<dbReference type="EMBL" id="CP138858">
    <property type="protein sequence ID" value="WPJ95372.1"/>
    <property type="molecule type" value="Genomic_DNA"/>
</dbReference>
<dbReference type="SUPFAM" id="SSF49899">
    <property type="entry name" value="Concanavalin A-like lectins/glucanases"/>
    <property type="match status" value="1"/>
</dbReference>
<reference evidence="2 3" key="1">
    <citation type="submission" date="2023-11" db="EMBL/GenBank/DDBJ databases">
        <title>Coraliomargarita sp. nov., isolated from marine algae.</title>
        <authorList>
            <person name="Lee J.K."/>
            <person name="Baek J.H."/>
            <person name="Kim J.M."/>
            <person name="Choi D.G."/>
            <person name="Jeon C.O."/>
        </authorList>
    </citation>
    <scope>NUCLEOTIDE SEQUENCE [LARGE SCALE GENOMIC DNA]</scope>
    <source>
        <strain evidence="2 3">J2-16</strain>
    </source>
</reference>
<gene>
    <name evidence="2" type="ORF">SH580_18280</name>
</gene>
<proteinExistence type="predicted"/>
<protein>
    <recommendedName>
        <fullName evidence="4">LamG-like jellyroll fold domain-containing protein</fullName>
    </recommendedName>
</protein>
<keyword evidence="3" id="KW-1185">Reference proteome</keyword>
<dbReference type="Proteomes" id="UP001324993">
    <property type="component" value="Chromosome"/>
</dbReference>
<keyword evidence="1" id="KW-0472">Membrane</keyword>
<organism evidence="2 3">
    <name type="scientific">Coraliomargarita algicola</name>
    <dbReference type="NCBI Taxonomy" id="3092156"/>
    <lineage>
        <taxon>Bacteria</taxon>
        <taxon>Pseudomonadati</taxon>
        <taxon>Verrucomicrobiota</taxon>
        <taxon>Opitutia</taxon>
        <taxon>Puniceicoccales</taxon>
        <taxon>Coraliomargaritaceae</taxon>
        <taxon>Coraliomargarita</taxon>
    </lineage>
</organism>
<accession>A0ABZ0RH52</accession>
<evidence type="ECO:0000313" key="2">
    <source>
        <dbReference type="EMBL" id="WPJ95372.1"/>
    </source>
</evidence>
<feature type="transmembrane region" description="Helical" evidence="1">
    <location>
        <begin position="225"/>
        <end position="242"/>
    </location>
</feature>
<keyword evidence="1" id="KW-1133">Transmembrane helix</keyword>
<name>A0ABZ0RH52_9BACT</name>
<dbReference type="InterPro" id="IPR013320">
    <property type="entry name" value="ConA-like_dom_sf"/>
</dbReference>
<sequence length="246" mass="26622">MKLSILIFSIAFLPFTVLLADRVVASWDFSQVETPLEDLAGAYDLSNMGGVTFDRSQGALFNGGPVDHLRVDYSEALEPWSVREGETWQLVLTGLKVNSTGGYRAIYSSRDDAGEGAVLYINKGVLMFWVGDGHGDWNRLEGGSVYRGHTYNLIAGWDGQSMYLTVDDGATKHTTSLVPDAVAFNSGLKGVNSAIYFGVGGHGGGDKYQFRGHLKSAKIVYIPEASNFALLLGLASVVVVFVRRQA</sequence>
<evidence type="ECO:0000313" key="3">
    <source>
        <dbReference type="Proteomes" id="UP001324993"/>
    </source>
</evidence>
<evidence type="ECO:0008006" key="4">
    <source>
        <dbReference type="Google" id="ProtNLM"/>
    </source>
</evidence>
<evidence type="ECO:0000256" key="1">
    <source>
        <dbReference type="SAM" id="Phobius"/>
    </source>
</evidence>
<dbReference type="RefSeq" id="WP_319832261.1">
    <property type="nucleotide sequence ID" value="NZ_CP138858.1"/>
</dbReference>